<dbReference type="Pfam" id="PF00505">
    <property type="entry name" value="HMG_box"/>
    <property type="match status" value="1"/>
</dbReference>
<dbReference type="VEuPathDB" id="FungiDB:RhiirA1_450244"/>
<dbReference type="SUPFAM" id="SSF47095">
    <property type="entry name" value="HMG-box"/>
    <property type="match status" value="1"/>
</dbReference>
<gene>
    <name evidence="3" type="primary">HMG169</name>
    <name evidence="4" type="ORF">RhiirA4_426239</name>
</gene>
<feature type="domain" description="HMG box" evidence="2">
    <location>
        <begin position="22"/>
        <end position="79"/>
    </location>
</feature>
<dbReference type="GO" id="GO:0005634">
    <property type="term" value="C:nucleus"/>
    <property type="evidence" value="ECO:0007669"/>
    <property type="project" value="UniProtKB-UniRule"/>
</dbReference>
<feature type="DNA-binding region" description="HMG box" evidence="1">
    <location>
        <begin position="22"/>
        <end position="79"/>
    </location>
</feature>
<dbReference type="VEuPathDB" id="FungiDB:FUN_014272"/>
<dbReference type="CDD" id="cd00084">
    <property type="entry name" value="HMG-box_SF"/>
    <property type="match status" value="1"/>
</dbReference>
<keyword evidence="5" id="KW-1185">Reference proteome</keyword>
<dbReference type="GO" id="GO:0003677">
    <property type="term" value="F:DNA binding"/>
    <property type="evidence" value="ECO:0007669"/>
    <property type="project" value="UniProtKB-UniRule"/>
</dbReference>
<reference evidence="4 5" key="2">
    <citation type="submission" date="2015-10" db="EMBL/GenBank/DDBJ databases">
        <title>Genome analyses suggest a sexual origin of heterokaryosis in a supposedly ancient asexual fungus.</title>
        <authorList>
            <person name="Ropars J."/>
            <person name="Sedzielewska K."/>
            <person name="Noel J."/>
            <person name="Charron P."/>
            <person name="Farinelli L."/>
            <person name="Marton T."/>
            <person name="Kruger M."/>
            <person name="Pelin A."/>
            <person name="Brachmann A."/>
            <person name="Corradi N."/>
        </authorList>
    </citation>
    <scope>NUCLEOTIDE SEQUENCE [LARGE SCALE GENOMIC DNA]</scope>
    <source>
        <strain evidence="4 5">A4</strain>
    </source>
</reference>
<dbReference type="AlphaFoldDB" id="A0A1B1EV94"/>
<dbReference type="EMBL" id="KT212325">
    <property type="protein sequence ID" value="ANQ32735.1"/>
    <property type="molecule type" value="Genomic_DNA"/>
</dbReference>
<keyword evidence="1" id="KW-0238">DNA-binding</keyword>
<reference evidence="3" key="1">
    <citation type="submission" date="2015-06" db="EMBL/GenBank/DDBJ databases">
        <title>Evolution and Diversity of Sexually-Related Genes in an Arbuscular Mycorrhizal Fungi.</title>
        <authorList>
            <person name="Charron P."/>
            <person name="Marton T."/>
            <person name="Corradi N."/>
        </authorList>
    </citation>
    <scope>NUCLEOTIDE SEQUENCE</scope>
    <source>
        <strain evidence="3">A4</strain>
    </source>
</reference>
<dbReference type="InterPro" id="IPR036910">
    <property type="entry name" value="HMG_box_dom_sf"/>
</dbReference>
<proteinExistence type="predicted"/>
<sequence length="140" mass="16266">MKDTFPMIPHSFNTNTNTRKIKKRKPNAFILFRNDLIKKYNMKNMKMKDLSKLASSKWKELTENEIKEWEKMYHLNRDRKDLIQNSKDCIIQVVNTSNNSPATINLTQIISASEIDDFNFICVCGNSIGSNPECPNCSMI</sequence>
<evidence type="ECO:0000313" key="5">
    <source>
        <dbReference type="Proteomes" id="UP000234323"/>
    </source>
</evidence>
<protein>
    <submittedName>
        <fullName evidence="3">MATA-HMG</fullName>
    </submittedName>
</protein>
<accession>A0A1B1EV94</accession>
<organism evidence="3">
    <name type="scientific">Rhizophagus irregularis</name>
    <dbReference type="NCBI Taxonomy" id="588596"/>
    <lineage>
        <taxon>Eukaryota</taxon>
        <taxon>Fungi</taxon>
        <taxon>Fungi incertae sedis</taxon>
        <taxon>Mucoromycota</taxon>
        <taxon>Glomeromycotina</taxon>
        <taxon>Glomeromycetes</taxon>
        <taxon>Glomerales</taxon>
        <taxon>Glomeraceae</taxon>
        <taxon>Rhizophagus</taxon>
    </lineage>
</organism>
<evidence type="ECO:0000313" key="3">
    <source>
        <dbReference type="EMBL" id="ANQ32735.1"/>
    </source>
</evidence>
<name>A0A1B1EV94_9GLOM</name>
<dbReference type="InterPro" id="IPR009071">
    <property type="entry name" value="HMG_box_dom"/>
</dbReference>
<dbReference type="PROSITE" id="PS50118">
    <property type="entry name" value="HMG_BOX_2"/>
    <property type="match status" value="1"/>
</dbReference>
<evidence type="ECO:0000259" key="2">
    <source>
        <dbReference type="PROSITE" id="PS50118"/>
    </source>
</evidence>
<dbReference type="SMART" id="SM00398">
    <property type="entry name" value="HMG"/>
    <property type="match status" value="1"/>
</dbReference>
<dbReference type="Proteomes" id="UP000234323">
    <property type="component" value="Unassembled WGS sequence"/>
</dbReference>
<dbReference type="VEuPathDB" id="FungiDB:RhiirFUN_016829"/>
<keyword evidence="1" id="KW-0539">Nucleus</keyword>
<dbReference type="EMBL" id="LLXI01001452">
    <property type="protein sequence ID" value="PKY53750.1"/>
    <property type="molecule type" value="Genomic_DNA"/>
</dbReference>
<dbReference type="Gene3D" id="1.10.30.10">
    <property type="entry name" value="High mobility group box domain"/>
    <property type="match status" value="1"/>
</dbReference>
<evidence type="ECO:0000256" key="1">
    <source>
        <dbReference type="PROSITE-ProRule" id="PRU00267"/>
    </source>
</evidence>
<evidence type="ECO:0000313" key="4">
    <source>
        <dbReference type="EMBL" id="PKY53750.1"/>
    </source>
</evidence>